<name>A0A0E9X6E8_ANGAN</name>
<organism evidence="1">
    <name type="scientific">Anguilla anguilla</name>
    <name type="common">European freshwater eel</name>
    <name type="synonym">Muraena anguilla</name>
    <dbReference type="NCBI Taxonomy" id="7936"/>
    <lineage>
        <taxon>Eukaryota</taxon>
        <taxon>Metazoa</taxon>
        <taxon>Chordata</taxon>
        <taxon>Craniata</taxon>
        <taxon>Vertebrata</taxon>
        <taxon>Euteleostomi</taxon>
        <taxon>Actinopterygii</taxon>
        <taxon>Neopterygii</taxon>
        <taxon>Teleostei</taxon>
        <taxon>Anguilliformes</taxon>
        <taxon>Anguillidae</taxon>
        <taxon>Anguilla</taxon>
    </lineage>
</organism>
<accession>A0A0E9X6E8</accession>
<dbReference type="AlphaFoldDB" id="A0A0E9X6E8"/>
<dbReference type="EMBL" id="GBXM01011334">
    <property type="protein sequence ID" value="JAH97243.1"/>
    <property type="molecule type" value="Transcribed_RNA"/>
</dbReference>
<evidence type="ECO:0000313" key="1">
    <source>
        <dbReference type="EMBL" id="JAH97243.1"/>
    </source>
</evidence>
<protein>
    <submittedName>
        <fullName evidence="1">Uncharacterized protein</fullName>
    </submittedName>
</protein>
<proteinExistence type="predicted"/>
<sequence>MHFRGKIKSRFCFHHHYFHPKREWNFMIHFTHRGCLHLSFFSQY</sequence>
<reference evidence="1" key="2">
    <citation type="journal article" date="2015" name="Fish Shellfish Immunol.">
        <title>Early steps in the European eel (Anguilla anguilla)-Vibrio vulnificus interaction in the gills: Role of the RtxA13 toxin.</title>
        <authorList>
            <person name="Callol A."/>
            <person name="Pajuelo D."/>
            <person name="Ebbesson L."/>
            <person name="Teles M."/>
            <person name="MacKenzie S."/>
            <person name="Amaro C."/>
        </authorList>
    </citation>
    <scope>NUCLEOTIDE SEQUENCE</scope>
</reference>
<reference evidence="1" key="1">
    <citation type="submission" date="2014-11" db="EMBL/GenBank/DDBJ databases">
        <authorList>
            <person name="Amaro Gonzalez C."/>
        </authorList>
    </citation>
    <scope>NUCLEOTIDE SEQUENCE</scope>
</reference>